<dbReference type="InterPro" id="IPR032675">
    <property type="entry name" value="LRR_dom_sf"/>
</dbReference>
<name>A0A7J6VRH3_THATH</name>
<feature type="domain" description="DYW" evidence="10">
    <location>
        <begin position="611"/>
        <end position="668"/>
    </location>
</feature>
<dbReference type="InterPro" id="IPR001611">
    <property type="entry name" value="Leu-rich_rpt"/>
</dbReference>
<sequence>MFNKARIDHIKLDKFTYSTALNVCAQTKDVGLGELVHGLVIVSGLSFESFLINSLIDMYSKCGRVGQARLLFDTSDNIDDVSWNSLIAGYVRTGLNEQTLGVLVQMHRSGLKLNSFALGSVLKACSTCFDGSEIFGKVIHGCTVKLGFDLDVVVCTALLDLYAKIGDLHNAIKIFKIMPDPNVVMFNAMIAGFFRSETEICEELADEALHLFSEMQRKGIKPSKFTFSSIIKACSALEALEYGKQIHAHILKNCLQSDEFIGSTLVDLYSLSGSTEDALRCFNSTPKLDIVSWTSLIAGSVQNGQFEQALSLFSELLVSRIKPDESTISCALSACANLAAARSGEQIQGYAVKAGLGHSVVVCNSQICMYAKSGDIDAANVTFKETKNRNVVSWSVMISSHAQHGCASEALSIFKEMNGCGVVPNHVTFLGVLTACSHGGLVEEGLRYFESMKKDQGLNPNVKHCACVVDLLGRAGRLADAEKFIMDSGFEKDPVIWRALLGACRVHKDTVTGERVAKRVIELEPQAAASYVLLYNIYSEAGIDQHATEIRDLMKERGVKKEPGLSWIQIGETVHSFVVGDSSHPKNAIIYKMLEEMLQKIMKIGYVEKKSILSASQQDQKGFSVNYHSEKLAVALGMISLPKSAPIRIMKNLRVCEDCHTTMKFFSQPYVELAFMKILVVVKRGSSRRLNLQFNHGSEMKARYSINCGSSSNIAANGVEWILDEGFINVGNKTTIDTPDLMPILATLRFFPDRTANKYCYEVPATLGGKYMVRTTYYYGNYDGGKEPPVFDQIIEGTKWSTVNTTEDYLNGLTSYYEIIVGALGRTLSICLARNEHTKSDPFISALEVDYLSDSVYNSTDFSMNALITVARHSFGYNDQPIRFPDDQFNRYWQPYTDNNPIAKNHTNVTSSNSWNLPPTKVFETALTTSRGKTLDIQWPVVPLPRSNYYIALYFMDNRTPSSNSWRVFEVSVNGNVFYKALNVSASVVTVFGKEWPLSGKTLISLIPGDKSTVGPIINGGEILQIVPLGRRTVTRDVKAMKKIARSLNDPPADWRGDPCLPKGNAWTGITCSMGKYASVSAVNLTGLGLTGELSPSIDKLTALTNLFLGGNKLTGYIPEMSHLNKLVSLHLEDNQFVGPIPSSLGKLRNLQEVFLQNNKLEGPIPDSLKNKNGLTLQFEPGNQITTA</sequence>
<organism evidence="11 12">
    <name type="scientific">Thalictrum thalictroides</name>
    <name type="common">Rue-anemone</name>
    <name type="synonym">Anemone thalictroides</name>
    <dbReference type="NCBI Taxonomy" id="46969"/>
    <lineage>
        <taxon>Eukaryota</taxon>
        <taxon>Viridiplantae</taxon>
        <taxon>Streptophyta</taxon>
        <taxon>Embryophyta</taxon>
        <taxon>Tracheophyta</taxon>
        <taxon>Spermatophyta</taxon>
        <taxon>Magnoliopsida</taxon>
        <taxon>Ranunculales</taxon>
        <taxon>Ranunculaceae</taxon>
        <taxon>Thalictroideae</taxon>
        <taxon>Thalictrum</taxon>
    </lineage>
</organism>
<reference evidence="11 12" key="1">
    <citation type="submission" date="2020-06" db="EMBL/GenBank/DDBJ databases">
        <title>Transcriptomic and genomic resources for Thalictrum thalictroides and T. hernandezii: Facilitating candidate gene discovery in an emerging model plant lineage.</title>
        <authorList>
            <person name="Arias T."/>
            <person name="Riano-Pachon D.M."/>
            <person name="Di Stilio V.S."/>
        </authorList>
    </citation>
    <scope>NUCLEOTIDE SEQUENCE [LARGE SCALE GENOMIC DNA]</scope>
    <source>
        <strain evidence="12">cv. WT478/WT964</strain>
        <tissue evidence="11">Leaves</tissue>
    </source>
</reference>
<protein>
    <submittedName>
        <fullName evidence="11">Pentatricopeptide repeat-containing protein</fullName>
    </submittedName>
</protein>
<feature type="repeat" description="PPR" evidence="8">
    <location>
        <begin position="390"/>
        <end position="424"/>
    </location>
</feature>
<keyword evidence="2" id="KW-0433">Leucine-rich repeat</keyword>
<comment type="subcellular location">
    <subcellularLocation>
        <location evidence="1">Membrane</location>
        <topology evidence="1">Single-pass membrane protein</topology>
    </subcellularLocation>
</comment>
<proteinExistence type="predicted"/>
<feature type="domain" description="Malectin-like" evidence="9">
    <location>
        <begin position="706"/>
        <end position="1025"/>
    </location>
</feature>
<dbReference type="SUPFAM" id="SSF52058">
    <property type="entry name" value="L domain-like"/>
    <property type="match status" value="1"/>
</dbReference>
<dbReference type="NCBIfam" id="TIGR00756">
    <property type="entry name" value="PPR"/>
    <property type="match status" value="4"/>
</dbReference>
<evidence type="ECO:0000256" key="1">
    <source>
        <dbReference type="ARBA" id="ARBA00004167"/>
    </source>
</evidence>
<evidence type="ECO:0000313" key="11">
    <source>
        <dbReference type="EMBL" id="KAF5187463.1"/>
    </source>
</evidence>
<dbReference type="Pfam" id="PF20431">
    <property type="entry name" value="E_motif"/>
    <property type="match status" value="1"/>
</dbReference>
<dbReference type="Gene3D" id="3.80.10.10">
    <property type="entry name" value="Ribonuclease Inhibitor"/>
    <property type="match status" value="1"/>
</dbReference>
<evidence type="ECO:0000256" key="8">
    <source>
        <dbReference type="PROSITE-ProRule" id="PRU00708"/>
    </source>
</evidence>
<dbReference type="GO" id="GO:0016020">
    <property type="term" value="C:membrane"/>
    <property type="evidence" value="ECO:0007669"/>
    <property type="project" value="UniProtKB-SubCell"/>
</dbReference>
<keyword evidence="6" id="KW-1133">Transmembrane helix</keyword>
<gene>
    <name evidence="11" type="ORF">FRX31_022968</name>
</gene>
<keyword evidence="7" id="KW-0472">Membrane</keyword>
<evidence type="ECO:0000256" key="4">
    <source>
        <dbReference type="ARBA" id="ARBA00022729"/>
    </source>
</evidence>
<dbReference type="Pfam" id="PF12819">
    <property type="entry name" value="Malectin_like"/>
    <property type="match status" value="1"/>
</dbReference>
<keyword evidence="12" id="KW-1185">Reference proteome</keyword>
<dbReference type="InterPro" id="IPR046960">
    <property type="entry name" value="PPR_At4g14850-like_plant"/>
</dbReference>
<dbReference type="InterPro" id="IPR046848">
    <property type="entry name" value="E_motif"/>
</dbReference>
<keyword evidence="3" id="KW-0812">Transmembrane</keyword>
<dbReference type="PANTHER" id="PTHR47926:SF381">
    <property type="entry name" value="DYW DOMAIN-CONTAINING PROTEIN"/>
    <property type="match status" value="1"/>
</dbReference>
<accession>A0A7J6VRH3</accession>
<dbReference type="Proteomes" id="UP000554482">
    <property type="component" value="Unassembled WGS sequence"/>
</dbReference>
<evidence type="ECO:0000256" key="5">
    <source>
        <dbReference type="ARBA" id="ARBA00022737"/>
    </source>
</evidence>
<dbReference type="FunFam" id="3.80.10.10:FF:000129">
    <property type="entry name" value="Leucine-rich repeat receptor-like kinase"/>
    <property type="match status" value="1"/>
</dbReference>
<dbReference type="PROSITE" id="PS51375">
    <property type="entry name" value="PPR"/>
    <property type="match status" value="4"/>
</dbReference>
<dbReference type="AlphaFoldDB" id="A0A7J6VRH3"/>
<dbReference type="EMBL" id="JABWDY010027975">
    <property type="protein sequence ID" value="KAF5187463.1"/>
    <property type="molecule type" value="Genomic_DNA"/>
</dbReference>
<dbReference type="Pfam" id="PF00560">
    <property type="entry name" value="LRR_1"/>
    <property type="match status" value="2"/>
</dbReference>
<evidence type="ECO:0000313" key="12">
    <source>
        <dbReference type="Proteomes" id="UP000554482"/>
    </source>
</evidence>
<dbReference type="PANTHER" id="PTHR47926">
    <property type="entry name" value="PENTATRICOPEPTIDE REPEAT-CONTAINING PROTEIN"/>
    <property type="match status" value="1"/>
</dbReference>
<feature type="repeat" description="PPR" evidence="8">
    <location>
        <begin position="182"/>
        <end position="222"/>
    </location>
</feature>
<evidence type="ECO:0000259" key="9">
    <source>
        <dbReference type="Pfam" id="PF12819"/>
    </source>
</evidence>
<dbReference type="InterPro" id="IPR046849">
    <property type="entry name" value="E2_motif"/>
</dbReference>
<evidence type="ECO:0000259" key="10">
    <source>
        <dbReference type="Pfam" id="PF14432"/>
    </source>
</evidence>
<keyword evidence="4" id="KW-0732">Signal</keyword>
<feature type="repeat" description="PPR" evidence="8">
    <location>
        <begin position="79"/>
        <end position="113"/>
    </location>
</feature>
<comment type="caution">
    <text evidence="11">The sequence shown here is derived from an EMBL/GenBank/DDBJ whole genome shotgun (WGS) entry which is preliminary data.</text>
</comment>
<keyword evidence="5" id="KW-0677">Repeat</keyword>
<dbReference type="Gene3D" id="1.25.40.10">
    <property type="entry name" value="Tetratricopeptide repeat domain"/>
    <property type="match status" value="4"/>
</dbReference>
<dbReference type="FunFam" id="1.25.40.10:FF:000227">
    <property type="entry name" value="Pentatricopeptide repeat-containing protein At3g13880"/>
    <property type="match status" value="1"/>
</dbReference>
<dbReference type="InterPro" id="IPR024788">
    <property type="entry name" value="Malectin-like_Carb-bd_dom"/>
</dbReference>
<dbReference type="GO" id="GO:0008270">
    <property type="term" value="F:zinc ion binding"/>
    <property type="evidence" value="ECO:0007669"/>
    <property type="project" value="InterPro"/>
</dbReference>
<dbReference type="Pfam" id="PF14432">
    <property type="entry name" value="DYW_deaminase"/>
    <property type="match status" value="1"/>
</dbReference>
<evidence type="ECO:0000256" key="6">
    <source>
        <dbReference type="ARBA" id="ARBA00022989"/>
    </source>
</evidence>
<dbReference type="InterPro" id="IPR011990">
    <property type="entry name" value="TPR-like_helical_dom_sf"/>
</dbReference>
<dbReference type="Pfam" id="PF13041">
    <property type="entry name" value="PPR_2"/>
    <property type="match status" value="3"/>
</dbReference>
<evidence type="ECO:0000256" key="7">
    <source>
        <dbReference type="ARBA" id="ARBA00023136"/>
    </source>
</evidence>
<dbReference type="Pfam" id="PF20430">
    <property type="entry name" value="Eplus_motif"/>
    <property type="match status" value="1"/>
</dbReference>
<dbReference type="FunFam" id="1.25.40.10:FF:001495">
    <property type="entry name" value="Pentatricopeptide repeat-containing protein At3g13880"/>
    <property type="match status" value="1"/>
</dbReference>
<dbReference type="GO" id="GO:0003723">
    <property type="term" value="F:RNA binding"/>
    <property type="evidence" value="ECO:0007669"/>
    <property type="project" value="InterPro"/>
</dbReference>
<evidence type="ECO:0000256" key="3">
    <source>
        <dbReference type="ARBA" id="ARBA00022692"/>
    </source>
</evidence>
<evidence type="ECO:0000256" key="2">
    <source>
        <dbReference type="ARBA" id="ARBA00022614"/>
    </source>
</evidence>
<dbReference type="InterPro" id="IPR002885">
    <property type="entry name" value="PPR_rpt"/>
</dbReference>
<dbReference type="Gene3D" id="2.60.120.430">
    <property type="entry name" value="Galactose-binding lectin"/>
    <property type="match status" value="2"/>
</dbReference>
<dbReference type="OrthoDB" id="1860728at2759"/>
<dbReference type="Pfam" id="PF01535">
    <property type="entry name" value="PPR"/>
    <property type="match status" value="3"/>
</dbReference>
<dbReference type="GO" id="GO:0009451">
    <property type="term" value="P:RNA modification"/>
    <property type="evidence" value="ECO:0007669"/>
    <property type="project" value="InterPro"/>
</dbReference>
<dbReference type="FunFam" id="1.25.40.10:FF:000776">
    <property type="entry name" value="Pentatricopeptide repeat-containing protein At3g13880"/>
    <property type="match status" value="1"/>
</dbReference>
<feature type="repeat" description="PPR" evidence="8">
    <location>
        <begin position="289"/>
        <end position="323"/>
    </location>
</feature>
<dbReference type="InterPro" id="IPR032867">
    <property type="entry name" value="DYW_dom"/>
</dbReference>